<gene>
    <name evidence="1" type="ORF">FPZ08_11410</name>
</gene>
<dbReference type="RefSeq" id="WP_146290133.1">
    <property type="nucleotide sequence ID" value="NZ_CP042304.1"/>
</dbReference>
<dbReference type="KEGG" id="dea:FPZ08_11410"/>
<dbReference type="SUPFAM" id="SSF56112">
    <property type="entry name" value="Protein kinase-like (PK-like)"/>
    <property type="match status" value="1"/>
</dbReference>
<dbReference type="AlphaFoldDB" id="A0A5B8LU46"/>
<dbReference type="InterPro" id="IPR011009">
    <property type="entry name" value="Kinase-like_dom_sf"/>
</dbReference>
<dbReference type="Proteomes" id="UP000315364">
    <property type="component" value="Chromosome"/>
</dbReference>
<reference evidence="1 2" key="1">
    <citation type="submission" date="2019-07" db="EMBL/GenBank/DDBJ databases">
        <title>Full genome sequence of Devosia sp. Gsoil 520.</title>
        <authorList>
            <person name="Im W.-T."/>
        </authorList>
    </citation>
    <scope>NUCLEOTIDE SEQUENCE [LARGE SCALE GENOMIC DNA]</scope>
    <source>
        <strain evidence="1 2">Gsoil 520</strain>
    </source>
</reference>
<dbReference type="Gene3D" id="3.90.1200.10">
    <property type="match status" value="1"/>
</dbReference>
<keyword evidence="2" id="KW-1185">Reference proteome</keyword>
<keyword evidence="1" id="KW-0808">Transferase</keyword>
<organism evidence="1 2">
    <name type="scientific">Devosia ginsengisoli</name>
    <dbReference type="NCBI Taxonomy" id="400770"/>
    <lineage>
        <taxon>Bacteria</taxon>
        <taxon>Pseudomonadati</taxon>
        <taxon>Pseudomonadota</taxon>
        <taxon>Alphaproteobacteria</taxon>
        <taxon>Hyphomicrobiales</taxon>
        <taxon>Devosiaceae</taxon>
        <taxon>Devosia</taxon>
    </lineage>
</organism>
<dbReference type="GO" id="GO:0016773">
    <property type="term" value="F:phosphotransferase activity, alcohol group as acceptor"/>
    <property type="evidence" value="ECO:0007669"/>
    <property type="project" value="InterPro"/>
</dbReference>
<dbReference type="InterPro" id="IPR006748">
    <property type="entry name" value="NH2Glyco/OHUrea_AB-resist_kin"/>
</dbReference>
<dbReference type="EMBL" id="CP042304">
    <property type="protein sequence ID" value="QDZ11311.1"/>
    <property type="molecule type" value="Genomic_DNA"/>
</dbReference>
<dbReference type="Pfam" id="PF04655">
    <property type="entry name" value="APH_6_hur"/>
    <property type="match status" value="1"/>
</dbReference>
<name>A0A5B8LU46_9HYPH</name>
<dbReference type="OrthoDB" id="3638028at2"/>
<evidence type="ECO:0000313" key="1">
    <source>
        <dbReference type="EMBL" id="QDZ11311.1"/>
    </source>
</evidence>
<proteinExistence type="predicted"/>
<dbReference type="GO" id="GO:0019748">
    <property type="term" value="P:secondary metabolic process"/>
    <property type="evidence" value="ECO:0007669"/>
    <property type="project" value="InterPro"/>
</dbReference>
<evidence type="ECO:0000313" key="2">
    <source>
        <dbReference type="Proteomes" id="UP000315364"/>
    </source>
</evidence>
<sequence>MADNVRFPVPDIVRRRAEVEGLPGRDWLASLDDNLHELEHDWGLTIGQAIAGGSTAFVAEVVDTAGQISVIKVSTPGSAIGRREAEVLTAAGGKGYVQLLRHDPARHAMLLERLGAPLHEFDMPYRDKIDILCGTLLEAWMPVPSGAAYTTGVDKANSLAMAILERWQQLGRPCSQAVLDTALMYCRDRAAAWRPENAVLAHGDPHPANILEVPETDGRRWKFIDPDGLAIEPAYDLGVLLRAWHEGIAGRHAHDIARSHARHLTSRTQVPAEAIWQWGYIERLSTGLHLMELGEMEQGQAFLTVAEALTQPEGH</sequence>
<protein>
    <submittedName>
        <fullName evidence="1">Phosphotransferase</fullName>
    </submittedName>
</protein>
<accession>A0A5B8LU46</accession>